<dbReference type="InterPro" id="IPR050621">
    <property type="entry name" value="Tudor_domain_containing"/>
</dbReference>
<organism evidence="2 3">
    <name type="scientific">Wuchereria bancrofti</name>
    <dbReference type="NCBI Taxonomy" id="6293"/>
    <lineage>
        <taxon>Eukaryota</taxon>
        <taxon>Metazoa</taxon>
        <taxon>Ecdysozoa</taxon>
        <taxon>Nematoda</taxon>
        <taxon>Chromadorea</taxon>
        <taxon>Rhabditida</taxon>
        <taxon>Spirurina</taxon>
        <taxon>Spiruromorpha</taxon>
        <taxon>Filarioidea</taxon>
        <taxon>Onchocercidae</taxon>
        <taxon>Wuchereria</taxon>
    </lineage>
</organism>
<dbReference type="AlphaFoldDB" id="A0A3P7DX20"/>
<accession>A0A3P7DX20</accession>
<gene>
    <name evidence="2" type="ORF">WBA_LOCUS1640</name>
</gene>
<dbReference type="PANTHER" id="PTHR22948">
    <property type="entry name" value="TUDOR DOMAIN CONTAINING PROTEIN"/>
    <property type="match status" value="1"/>
</dbReference>
<dbReference type="InterPro" id="IPR002999">
    <property type="entry name" value="Tudor"/>
</dbReference>
<keyword evidence="3" id="KW-1185">Reference proteome</keyword>
<dbReference type="OMA" id="NEECMKS"/>
<evidence type="ECO:0000259" key="1">
    <source>
        <dbReference type="PROSITE" id="PS50304"/>
    </source>
</evidence>
<dbReference type="Pfam" id="PF00567">
    <property type="entry name" value="TUDOR"/>
    <property type="match status" value="1"/>
</dbReference>
<dbReference type="Gene3D" id="2.30.30.140">
    <property type="match status" value="1"/>
</dbReference>
<dbReference type="EMBL" id="UYWW01000361">
    <property type="protein sequence ID" value="VDM08254.1"/>
    <property type="molecule type" value="Genomic_DNA"/>
</dbReference>
<proteinExistence type="predicted"/>
<dbReference type="PANTHER" id="PTHR22948:SF29">
    <property type="entry name" value="FI02030P-RELATED"/>
    <property type="match status" value="1"/>
</dbReference>
<feature type="domain" description="Tudor" evidence="1">
    <location>
        <begin position="852"/>
        <end position="910"/>
    </location>
</feature>
<dbReference type="PROSITE" id="PS50304">
    <property type="entry name" value="TUDOR"/>
    <property type="match status" value="1"/>
</dbReference>
<evidence type="ECO:0000313" key="2">
    <source>
        <dbReference type="EMBL" id="VDM08254.1"/>
    </source>
</evidence>
<dbReference type="OrthoDB" id="5862676at2759"/>
<dbReference type="InParanoid" id="A0A3P7DX20"/>
<dbReference type="SUPFAM" id="SSF63748">
    <property type="entry name" value="Tudor/PWWP/MBT"/>
    <property type="match status" value="2"/>
</dbReference>
<sequence length="976" mass="111201">MKEMHTTERVVRNWIDENEECMKSLWLRRDGFSVHLMARTKEPPVSLLLPLDSCFDVRILRIDYAHGFVFVRPLAEDDHYEELQQKLIKHSSTEHIRAGNLNENTMYLVSNNDGIFRGILIGQPSTMNLFYGVDVGEMKFVDTQGIFQLPADLQSIPPLCFCGILPSCTTSPGHIDLLSINENNICLCKIYKILPPHFSGYPTVMYPPVVFLQLYKFISYNKYVEVIFKRKSRTITSNNEYLRCQRAVPNGNLAIRENDQSIKKETNVFQRTCKLYDQFVKGGSNGTCTEVGDFTFKPYSVKLPSQVRAIVTAKIRRNVYWMRDADILSILAENLVDPGKHSKYKSVNSVDMHNEMCCMVRLARPFRKHTPYNQFSIYRAVVTYFHEKTDTCLAYLVDFGLSVVCKTKNLYSCKEQPAVIRETSSAAFKCCVNRALRQGSGEPSSSNGVNNGKFEIKRNNQQWFQRQSNNLCVKNKSTRNEITLTSIQLDVLKISEKIDNITSAKLASLHMAMKNCGHCGRISSLQQCCQNSQNPSTPMIESIQMQQFQFAGPSNGLGIPESSYNLHGGVKTVTGICQNGINTVRNRNNSRKFRVHHIMGNNQLPLDRCAKSRNIVSSVISVIVPVAVPLQCSLGHENRNREYVGRTQNQYDEFGYKQLNGNKLKVKRTNFHMQRGKRPSKSSVNMVKKCQRDEYHGHPFTNKGILRTFYVRKLRNREGKLLYTSDESSADEISYDEASCPLITSNNGDDVVVVGDKTGVTANLLEKEIVLDMNEPVTSFIRLRKPAPIYQAFFEYVKVSEGDEVLVKRSDDDHDNKNWPLFFVQIQRDDLLDVLEEQLDSLQPTSLISEEELQVGTLCVSFCRTFDSMFRAVITNISNVGIEVHYVDYGNYETVNRDDLMSISNLSDVARTYPGMAIPCMLFNSFVSSTVSNSVEDEDELITNLKNAVSCEHHSFRIRILKIREDRICIVEYVSS</sequence>
<evidence type="ECO:0000313" key="3">
    <source>
        <dbReference type="Proteomes" id="UP000270924"/>
    </source>
</evidence>
<name>A0A3P7DX20_WUCBA</name>
<reference evidence="2 3" key="1">
    <citation type="submission" date="2018-11" db="EMBL/GenBank/DDBJ databases">
        <authorList>
            <consortium name="Pathogen Informatics"/>
        </authorList>
    </citation>
    <scope>NUCLEOTIDE SEQUENCE [LARGE SCALE GENOMIC DNA]</scope>
</reference>
<dbReference type="SMART" id="SM00333">
    <property type="entry name" value="TUDOR"/>
    <property type="match status" value="1"/>
</dbReference>
<dbReference type="Proteomes" id="UP000270924">
    <property type="component" value="Unassembled WGS sequence"/>
</dbReference>
<protein>
    <recommendedName>
        <fullName evidence="1">Tudor domain-containing protein</fullName>
    </recommendedName>
</protein>